<comment type="caution">
    <text evidence="3">The sequence shown here is derived from an EMBL/GenBank/DDBJ whole genome shotgun (WGS) entry which is preliminary data.</text>
</comment>
<reference evidence="3 4" key="1">
    <citation type="submission" date="2018-01" db="EMBL/GenBank/DDBJ databases">
        <title>Genomic Encyclopedia of Type Strains, Phase III (KMG-III): the genomes of soil and plant-associated and newly described type strains.</title>
        <authorList>
            <person name="Whitman W."/>
        </authorList>
    </citation>
    <scope>NUCLEOTIDE SEQUENCE [LARGE SCALE GENOMIC DNA]</scope>
    <source>
        <strain evidence="3 4">JCM 18070</strain>
    </source>
</reference>
<dbReference type="InterPro" id="IPR036010">
    <property type="entry name" value="2Fe-2S_ferredoxin-like_sf"/>
</dbReference>
<evidence type="ECO:0000259" key="2">
    <source>
        <dbReference type="PROSITE" id="PS51085"/>
    </source>
</evidence>
<feature type="domain" description="2Fe-2S ferredoxin-type" evidence="2">
    <location>
        <begin position="3"/>
        <end position="87"/>
    </location>
</feature>
<dbReference type="GO" id="GO:0051536">
    <property type="term" value="F:iron-sulfur cluster binding"/>
    <property type="evidence" value="ECO:0007669"/>
    <property type="project" value="InterPro"/>
</dbReference>
<gene>
    <name evidence="3" type="ORF">B0G62_108194</name>
</gene>
<organism evidence="3 4">
    <name type="scientific">Paraburkholderia eburnea</name>
    <dbReference type="NCBI Taxonomy" id="1189126"/>
    <lineage>
        <taxon>Bacteria</taxon>
        <taxon>Pseudomonadati</taxon>
        <taxon>Pseudomonadota</taxon>
        <taxon>Betaproteobacteria</taxon>
        <taxon>Burkholderiales</taxon>
        <taxon>Burkholderiaceae</taxon>
        <taxon>Paraburkholderia</taxon>
    </lineage>
</organism>
<dbReference type="Proteomes" id="UP000237381">
    <property type="component" value="Unassembled WGS sequence"/>
</dbReference>
<dbReference type="EMBL" id="PQGA01000008">
    <property type="protein sequence ID" value="POR50702.1"/>
    <property type="molecule type" value="Genomic_DNA"/>
</dbReference>
<dbReference type="PROSITE" id="PS51085">
    <property type="entry name" value="2FE2S_FER_2"/>
    <property type="match status" value="1"/>
</dbReference>
<dbReference type="GO" id="GO:0016491">
    <property type="term" value="F:oxidoreductase activity"/>
    <property type="evidence" value="ECO:0007669"/>
    <property type="project" value="UniProtKB-KW"/>
</dbReference>
<evidence type="ECO:0000313" key="3">
    <source>
        <dbReference type="EMBL" id="POR50702.1"/>
    </source>
</evidence>
<dbReference type="Gene3D" id="3.10.20.440">
    <property type="entry name" value="2Fe-2S iron-sulphur cluster binding domain, sarcosine oxidase, alpha subunit, N-terminal domain"/>
    <property type="match status" value="1"/>
</dbReference>
<dbReference type="OrthoDB" id="573392at2"/>
<evidence type="ECO:0000313" key="4">
    <source>
        <dbReference type="Proteomes" id="UP000237381"/>
    </source>
</evidence>
<keyword evidence="4" id="KW-1185">Reference proteome</keyword>
<protein>
    <submittedName>
        <fullName evidence="3">2Fe-2S iron-sulfur cluster protein</fullName>
    </submittedName>
</protein>
<dbReference type="RefSeq" id="WP_103705382.1">
    <property type="nucleotide sequence ID" value="NZ_PQGA01000008.1"/>
</dbReference>
<dbReference type="SUPFAM" id="SSF54292">
    <property type="entry name" value="2Fe-2S ferredoxin-like"/>
    <property type="match status" value="1"/>
</dbReference>
<proteinExistence type="predicted"/>
<dbReference type="InterPro" id="IPR042204">
    <property type="entry name" value="2Fe-2S-bd_N"/>
</dbReference>
<name>A0A2S4M7K9_9BURK</name>
<keyword evidence="1" id="KW-0560">Oxidoreductase</keyword>
<sequence>MPDMLTLNVDGRSVQVARGSSVVTAIALAQGVAGVVTRESVSGTQRGPLCGMGVCQECRVTIDGVQHRLACQTLCAQGMSIKTARSAS</sequence>
<evidence type="ECO:0000256" key="1">
    <source>
        <dbReference type="ARBA" id="ARBA00023002"/>
    </source>
</evidence>
<dbReference type="Pfam" id="PF13510">
    <property type="entry name" value="Fer2_4"/>
    <property type="match status" value="1"/>
</dbReference>
<dbReference type="AlphaFoldDB" id="A0A2S4M7K9"/>
<accession>A0A2S4M7K9</accession>
<dbReference type="InterPro" id="IPR001041">
    <property type="entry name" value="2Fe-2S_ferredoxin-type"/>
</dbReference>